<evidence type="ECO:0000256" key="2">
    <source>
        <dbReference type="ARBA" id="ARBA00022478"/>
    </source>
</evidence>
<dbReference type="GO" id="GO:0031981">
    <property type="term" value="C:nuclear lumen"/>
    <property type="evidence" value="ECO:0007669"/>
    <property type="project" value="UniProtKB-ARBA"/>
</dbReference>
<dbReference type="GO" id="GO:0006351">
    <property type="term" value="P:DNA-templated transcription"/>
    <property type="evidence" value="ECO:0007669"/>
    <property type="project" value="InterPro"/>
</dbReference>
<keyword evidence="3 9" id="KW-0808">Transferase</keyword>
<dbReference type="GO" id="GO:0046872">
    <property type="term" value="F:metal ion binding"/>
    <property type="evidence" value="ECO:0007669"/>
    <property type="project" value="UniProtKB-KW"/>
</dbReference>
<dbReference type="SMART" id="SM00663">
    <property type="entry name" value="RPOLA_N"/>
    <property type="match status" value="1"/>
</dbReference>
<comment type="subcellular location">
    <subcellularLocation>
        <location evidence="1">Nucleus</location>
    </subcellularLocation>
</comment>
<evidence type="ECO:0000256" key="4">
    <source>
        <dbReference type="ARBA" id="ARBA00022695"/>
    </source>
</evidence>
<keyword evidence="5" id="KW-0479">Metal-binding</keyword>
<evidence type="ECO:0000256" key="6">
    <source>
        <dbReference type="ARBA" id="ARBA00022833"/>
    </source>
</evidence>
<keyword evidence="6" id="KW-0862">Zinc</keyword>
<evidence type="ECO:0000256" key="5">
    <source>
        <dbReference type="ARBA" id="ARBA00022723"/>
    </source>
</evidence>
<keyword evidence="4 9" id="KW-0548">Nucleotidyltransferase</keyword>
<evidence type="ECO:0000256" key="3">
    <source>
        <dbReference type="ARBA" id="ARBA00022679"/>
    </source>
</evidence>
<feature type="domain" description="RNA polymerase N-terminal" evidence="10">
    <location>
        <begin position="170"/>
        <end position="319"/>
    </location>
</feature>
<dbReference type="WBParaSite" id="PSAMB.scaffold12393size2788.g34839.t1">
    <property type="protein sequence ID" value="PSAMB.scaffold12393size2788.g34839.t1"/>
    <property type="gene ID" value="PSAMB.scaffold12393size2788.g34839"/>
</dbReference>
<organism evidence="11 12">
    <name type="scientific">Plectus sambesii</name>
    <dbReference type="NCBI Taxonomy" id="2011161"/>
    <lineage>
        <taxon>Eukaryota</taxon>
        <taxon>Metazoa</taxon>
        <taxon>Ecdysozoa</taxon>
        <taxon>Nematoda</taxon>
        <taxon>Chromadorea</taxon>
        <taxon>Plectida</taxon>
        <taxon>Plectina</taxon>
        <taxon>Plectoidea</taxon>
        <taxon>Plectidae</taxon>
        <taxon>Plectus</taxon>
    </lineage>
</organism>
<reference evidence="12" key="1">
    <citation type="submission" date="2022-11" db="UniProtKB">
        <authorList>
            <consortium name="WormBaseParasite"/>
        </authorList>
    </citation>
    <scope>IDENTIFICATION</scope>
</reference>
<keyword evidence="7 9" id="KW-0804">Transcription</keyword>
<keyword evidence="8" id="KW-0539">Nucleus</keyword>
<dbReference type="Proteomes" id="UP000887566">
    <property type="component" value="Unplaced"/>
</dbReference>
<evidence type="ECO:0000256" key="8">
    <source>
        <dbReference type="ARBA" id="ARBA00023242"/>
    </source>
</evidence>
<dbReference type="Pfam" id="PF04997">
    <property type="entry name" value="RNA_pol_Rpb1_1"/>
    <property type="match status" value="1"/>
</dbReference>
<dbReference type="Gene3D" id="2.40.40.20">
    <property type="match status" value="1"/>
</dbReference>
<protein>
    <recommendedName>
        <fullName evidence="9">DNA-directed RNA polymerase subunit</fullName>
        <ecNumber evidence="9">2.7.7.6</ecNumber>
    </recommendedName>
</protein>
<dbReference type="InterPro" id="IPR000722">
    <property type="entry name" value="RNA_pol_asu"/>
</dbReference>
<dbReference type="Pfam" id="PF00623">
    <property type="entry name" value="RNA_pol_Rpb1_2"/>
    <property type="match status" value="1"/>
</dbReference>
<dbReference type="EC" id="2.7.7.6" evidence="9"/>
<dbReference type="InterPro" id="IPR006592">
    <property type="entry name" value="RNA_pol_N"/>
</dbReference>
<evidence type="ECO:0000256" key="7">
    <source>
        <dbReference type="ARBA" id="ARBA00023163"/>
    </source>
</evidence>
<dbReference type="InterPro" id="IPR015700">
    <property type="entry name" value="RPC1"/>
</dbReference>
<accession>A0A914UU46</accession>
<evidence type="ECO:0000313" key="11">
    <source>
        <dbReference type="Proteomes" id="UP000887566"/>
    </source>
</evidence>
<keyword evidence="11" id="KW-1185">Reference proteome</keyword>
<evidence type="ECO:0000313" key="12">
    <source>
        <dbReference type="WBParaSite" id="PSAMB.scaffold12393size2788.g34839.t1"/>
    </source>
</evidence>
<dbReference type="InterPro" id="IPR007080">
    <property type="entry name" value="RNA_pol_Rpb1_1"/>
</dbReference>
<comment type="similarity">
    <text evidence="9">Belongs to the RNA polymerase beta' chain family.</text>
</comment>
<keyword evidence="2 9" id="KW-0240">DNA-directed RNA polymerase</keyword>
<comment type="catalytic activity">
    <reaction evidence="9">
        <text>RNA(n) + a ribonucleoside 5'-triphosphate = RNA(n+1) + diphosphate</text>
        <dbReference type="Rhea" id="RHEA:21248"/>
        <dbReference type="Rhea" id="RHEA-COMP:14527"/>
        <dbReference type="Rhea" id="RHEA-COMP:17342"/>
        <dbReference type="ChEBI" id="CHEBI:33019"/>
        <dbReference type="ChEBI" id="CHEBI:61557"/>
        <dbReference type="ChEBI" id="CHEBI:140395"/>
        <dbReference type="EC" id="2.7.7.6"/>
    </reaction>
</comment>
<dbReference type="PANTHER" id="PTHR48446">
    <property type="entry name" value="DNA-DIRECTED RNA POLYMERASE SUBUNIT BETA' N-TERMINAL SECTION"/>
    <property type="match status" value="1"/>
</dbReference>
<dbReference type="SUPFAM" id="SSF64484">
    <property type="entry name" value="beta and beta-prime subunits of DNA dependent RNA-polymerase"/>
    <property type="match status" value="1"/>
</dbReference>
<dbReference type="GO" id="GO:0003899">
    <property type="term" value="F:DNA-directed RNA polymerase activity"/>
    <property type="evidence" value="ECO:0007669"/>
    <property type="project" value="UniProtKB-EC"/>
</dbReference>
<proteinExistence type="inferred from homology"/>
<dbReference type="PANTHER" id="PTHR48446:SF1">
    <property type="entry name" value="DNA-DIRECTED RNA POLYMERASE SUBUNIT BETA' N-TERMINAL SECTION"/>
    <property type="match status" value="1"/>
</dbReference>
<dbReference type="AlphaFoldDB" id="A0A914UU46"/>
<dbReference type="GO" id="GO:0003677">
    <property type="term" value="F:DNA binding"/>
    <property type="evidence" value="ECO:0007669"/>
    <property type="project" value="InterPro"/>
</dbReference>
<evidence type="ECO:0000256" key="1">
    <source>
        <dbReference type="ARBA" id="ARBA00004123"/>
    </source>
</evidence>
<comment type="function">
    <text evidence="9">DNA-dependent RNA polymerase catalyzes the transcription of DNA into RNA using the four ribonucleoside triphosphates as substrates.</text>
</comment>
<evidence type="ECO:0000259" key="10">
    <source>
        <dbReference type="SMART" id="SM00663"/>
    </source>
</evidence>
<name>A0A914UU46_9BILA</name>
<evidence type="ECO:0000256" key="9">
    <source>
        <dbReference type="RuleBase" id="RU004279"/>
    </source>
</evidence>
<dbReference type="GO" id="GO:0000428">
    <property type="term" value="C:DNA-directed RNA polymerase complex"/>
    <property type="evidence" value="ECO:0007669"/>
    <property type="project" value="UniProtKB-KW"/>
</dbReference>
<sequence length="319" mass="36013">MMRQVAHIPVMTKQLYTDAPGQWRAVPYGPLDTRLTCSALLIVGEKRSTFLKQIVRPDLDYLRRKNLHKKIVAACKKVQLCPHCGFKNGVVKKAVGAVLKIVHANPIGTNSTSIADFVSAIEFNKELDSLLGKIKHELFTPLDVLNMFNKIRDEDITVLMVQHEGMKHPRDLLLTRIPVPPVCIRPSVVSDLKAGTTEDDVTMKLTEIIFLNEAIRKHKKEGAKMRMIAENWDYLQVQCALYINSEISGLPPNMQQKKFCRSFTQRLKGKQGRFRGNLSGKRVDFSGRTVISPDPNLRIDQVGVPVHVAKILTFPERVT</sequence>